<evidence type="ECO:0000256" key="2">
    <source>
        <dbReference type="ARBA" id="ARBA00022559"/>
    </source>
</evidence>
<dbReference type="Pfam" id="PF08534">
    <property type="entry name" value="Redoxin"/>
    <property type="match status" value="1"/>
</dbReference>
<dbReference type="CDD" id="cd03013">
    <property type="entry name" value="PRX5_like"/>
    <property type="match status" value="1"/>
</dbReference>
<keyword evidence="4 8" id="KW-0560">Oxidoreductase</keyword>
<dbReference type="PANTHER" id="PTHR10430">
    <property type="entry name" value="PEROXIREDOXIN"/>
    <property type="match status" value="1"/>
</dbReference>
<dbReference type="STRING" id="91626.A0A0C9N4D8"/>
<organism evidence="10">
    <name type="scientific">Mucor ambiguus</name>
    <dbReference type="NCBI Taxonomy" id="91626"/>
    <lineage>
        <taxon>Eukaryota</taxon>
        <taxon>Fungi</taxon>
        <taxon>Fungi incertae sedis</taxon>
        <taxon>Mucoromycota</taxon>
        <taxon>Mucoromycotina</taxon>
        <taxon>Mucoromycetes</taxon>
        <taxon>Mucorales</taxon>
        <taxon>Mucorineae</taxon>
        <taxon>Mucoraceae</taxon>
        <taxon>Mucor</taxon>
    </lineage>
</organism>
<evidence type="ECO:0000259" key="9">
    <source>
        <dbReference type="PROSITE" id="PS51352"/>
    </source>
</evidence>
<reference evidence="10" key="1">
    <citation type="submission" date="2014-09" db="EMBL/GenBank/DDBJ databases">
        <title>Draft genome sequence of an oleaginous Mucoromycotina fungus Mucor ambiguus NBRC6742.</title>
        <authorList>
            <person name="Takeda I."/>
            <person name="Yamane N."/>
            <person name="Morita T."/>
            <person name="Tamano K."/>
            <person name="Machida M."/>
            <person name="Baker S."/>
            <person name="Koike H."/>
        </authorList>
    </citation>
    <scope>NUCLEOTIDE SEQUENCE</scope>
    <source>
        <strain evidence="10">NBRC 6742</strain>
    </source>
</reference>
<keyword evidence="3 8" id="KW-0049">Antioxidant</keyword>
<dbReference type="GO" id="GO:0045454">
    <property type="term" value="P:cell redox homeostasis"/>
    <property type="evidence" value="ECO:0007669"/>
    <property type="project" value="TreeGrafter"/>
</dbReference>
<dbReference type="InterPro" id="IPR013740">
    <property type="entry name" value="Redoxin"/>
</dbReference>
<keyword evidence="5 8" id="KW-0676">Redox-active center</keyword>
<dbReference type="Gene3D" id="3.40.30.10">
    <property type="entry name" value="Glutaredoxin"/>
    <property type="match status" value="1"/>
</dbReference>
<dbReference type="Proteomes" id="UP000053815">
    <property type="component" value="Unassembled WGS sequence"/>
</dbReference>
<evidence type="ECO:0000256" key="7">
    <source>
        <dbReference type="PIRSR" id="PIRSR637944-1"/>
    </source>
</evidence>
<keyword evidence="2 8" id="KW-0575">Peroxidase</keyword>
<dbReference type="EMBL" id="DF836557">
    <property type="protein sequence ID" value="GAN09448.1"/>
    <property type="molecule type" value="Genomic_DNA"/>
</dbReference>
<gene>
    <name evidence="10" type="ORF">MAM1_0268c08975</name>
</gene>
<dbReference type="GO" id="GO:0034599">
    <property type="term" value="P:cellular response to oxidative stress"/>
    <property type="evidence" value="ECO:0007669"/>
    <property type="project" value="InterPro"/>
</dbReference>
<dbReference type="OrthoDB" id="1882547at2759"/>
<comment type="function">
    <text evidence="8">Thiol-specific peroxidase that catalyzes the reduction of hydrogen peroxide and organic hydroperoxides to water and alcohols, respectively. Plays a role in cell protection against oxidative stress by detoxifying peroxides.</text>
</comment>
<feature type="active site" description="Cysteine sulfenic acid (-SOH) intermediate" evidence="7">
    <location>
        <position position="58"/>
    </location>
</feature>
<evidence type="ECO:0000313" key="10">
    <source>
        <dbReference type="EMBL" id="GAN09448.1"/>
    </source>
</evidence>
<dbReference type="FunFam" id="3.40.30.10:FF:000020">
    <property type="entry name" value="Peroxiredoxin"/>
    <property type="match status" value="1"/>
</dbReference>
<evidence type="ECO:0000256" key="8">
    <source>
        <dbReference type="RuleBase" id="RU366011"/>
    </source>
</evidence>
<dbReference type="PANTHER" id="PTHR10430:SF16">
    <property type="entry name" value="PEROXIREDOXIN-5, MITOCHONDRIAL"/>
    <property type="match status" value="1"/>
</dbReference>
<dbReference type="InterPro" id="IPR037944">
    <property type="entry name" value="PRX5-like"/>
</dbReference>
<evidence type="ECO:0000256" key="6">
    <source>
        <dbReference type="ARBA" id="ARBA00079296"/>
    </source>
</evidence>
<dbReference type="PROSITE" id="PS51352">
    <property type="entry name" value="THIOREDOXIN_2"/>
    <property type="match status" value="1"/>
</dbReference>
<proteinExistence type="inferred from homology"/>
<evidence type="ECO:0000256" key="3">
    <source>
        <dbReference type="ARBA" id="ARBA00022862"/>
    </source>
</evidence>
<dbReference type="SUPFAM" id="SSF52833">
    <property type="entry name" value="Thioredoxin-like"/>
    <property type="match status" value="1"/>
</dbReference>
<dbReference type="InterPro" id="IPR013766">
    <property type="entry name" value="Thioredoxin_domain"/>
</dbReference>
<evidence type="ECO:0000313" key="11">
    <source>
        <dbReference type="Proteomes" id="UP000053815"/>
    </source>
</evidence>
<accession>A0A0C9N4D8</accession>
<dbReference type="AlphaFoldDB" id="A0A0C9N4D8"/>
<protein>
    <recommendedName>
        <fullName evidence="6">Thioredoxin-dependent peroxiredoxin</fullName>
    </recommendedName>
</protein>
<dbReference type="GO" id="GO:0005777">
    <property type="term" value="C:peroxisome"/>
    <property type="evidence" value="ECO:0007669"/>
    <property type="project" value="TreeGrafter"/>
</dbReference>
<keyword evidence="11" id="KW-1185">Reference proteome</keyword>
<feature type="domain" description="Thioredoxin" evidence="9">
    <location>
        <begin position="3"/>
        <end position="168"/>
    </location>
</feature>
<dbReference type="GO" id="GO:0008379">
    <property type="term" value="F:thioredoxin peroxidase activity"/>
    <property type="evidence" value="ECO:0007669"/>
    <property type="project" value="InterPro"/>
</dbReference>
<dbReference type="InterPro" id="IPR036249">
    <property type="entry name" value="Thioredoxin-like_sf"/>
</dbReference>
<evidence type="ECO:0000256" key="4">
    <source>
        <dbReference type="ARBA" id="ARBA00023002"/>
    </source>
</evidence>
<comment type="similarity">
    <text evidence="1 8">Belongs to the peroxiredoxin family. Prx5 subfamily.</text>
</comment>
<evidence type="ECO:0000256" key="5">
    <source>
        <dbReference type="ARBA" id="ARBA00023284"/>
    </source>
</evidence>
<evidence type="ECO:0000256" key="1">
    <source>
        <dbReference type="ARBA" id="ARBA00010505"/>
    </source>
</evidence>
<dbReference type="GO" id="GO:0005739">
    <property type="term" value="C:mitochondrion"/>
    <property type="evidence" value="ECO:0007669"/>
    <property type="project" value="TreeGrafter"/>
</dbReference>
<name>A0A0C9N4D8_9FUNG</name>
<dbReference type="GO" id="GO:0042744">
    <property type="term" value="P:hydrogen peroxide catabolic process"/>
    <property type="evidence" value="ECO:0007669"/>
    <property type="project" value="TreeGrafter"/>
</dbReference>
<sequence>MTVSVGDSLPQVSLTYVPYDPKRDPMACPAPIKYNLAKELKGKKAVIFSIPGAFTPTCSEQHVPEFLKKYDELKKAGIDVIICTATNDGFVMDAFGQHLQVKDKIIMASDGGSDFFQQLGLTLDLTGNGMGVRSKRFALVVDDLKVTYVGVDDSGVDKSGPDAVLKSL</sequence>